<feature type="domain" description="GRF-type" evidence="6">
    <location>
        <begin position="30"/>
        <end position="116"/>
    </location>
</feature>
<dbReference type="OrthoDB" id="391817at2759"/>
<proteinExistence type="predicted"/>
<evidence type="ECO:0000256" key="4">
    <source>
        <dbReference type="PROSITE-ProRule" id="PRU01343"/>
    </source>
</evidence>
<evidence type="ECO:0000313" key="7">
    <source>
        <dbReference type="EMBL" id="RKO99061.1"/>
    </source>
</evidence>
<dbReference type="AlphaFoldDB" id="A0A4P9X003"/>
<organism evidence="7 8">
    <name type="scientific">Caulochytrium protostelioides</name>
    <dbReference type="NCBI Taxonomy" id="1555241"/>
    <lineage>
        <taxon>Eukaryota</taxon>
        <taxon>Fungi</taxon>
        <taxon>Fungi incertae sedis</taxon>
        <taxon>Chytridiomycota</taxon>
        <taxon>Chytridiomycota incertae sedis</taxon>
        <taxon>Chytridiomycetes</taxon>
        <taxon>Caulochytriales</taxon>
        <taxon>Caulochytriaceae</taxon>
        <taxon>Caulochytrium</taxon>
    </lineage>
</organism>
<dbReference type="STRING" id="1555241.A0A4P9X003"/>
<evidence type="ECO:0000256" key="3">
    <source>
        <dbReference type="ARBA" id="ARBA00022833"/>
    </source>
</evidence>
<gene>
    <name evidence="7" type="ORF">CXG81DRAFT_15063</name>
</gene>
<evidence type="ECO:0000256" key="2">
    <source>
        <dbReference type="ARBA" id="ARBA00022771"/>
    </source>
</evidence>
<feature type="region of interest" description="Disordered" evidence="5">
    <location>
        <begin position="1"/>
        <end position="20"/>
    </location>
</feature>
<dbReference type="Proteomes" id="UP000274922">
    <property type="component" value="Unassembled WGS sequence"/>
</dbReference>
<dbReference type="GO" id="GO:0008270">
    <property type="term" value="F:zinc ion binding"/>
    <property type="evidence" value="ECO:0007669"/>
    <property type="project" value="UniProtKB-KW"/>
</dbReference>
<evidence type="ECO:0000259" key="6">
    <source>
        <dbReference type="PROSITE" id="PS51999"/>
    </source>
</evidence>
<dbReference type="InterPro" id="IPR010666">
    <property type="entry name" value="Znf_GRF"/>
</dbReference>
<feature type="compositionally biased region" description="Low complexity" evidence="5">
    <location>
        <begin position="78"/>
        <end position="91"/>
    </location>
</feature>
<sequence>MAAAQANEAKQQRTRAAWRSVFTPAPAPRCWHGEPAKAYVVNKRGPNQGAGFFLCARPIGPTGGLDAARDGSGHGDADAAAEAHANEVAAAPSPPAKRRRVVNAHRCDFFAWKNRRPGGTGPPGRVPERSNRP</sequence>
<evidence type="ECO:0000256" key="1">
    <source>
        <dbReference type="ARBA" id="ARBA00022723"/>
    </source>
</evidence>
<keyword evidence="8" id="KW-1185">Reference proteome</keyword>
<feature type="region of interest" description="Disordered" evidence="5">
    <location>
        <begin position="63"/>
        <end position="98"/>
    </location>
</feature>
<protein>
    <recommendedName>
        <fullName evidence="6">GRF-type domain-containing protein</fullName>
    </recommendedName>
</protein>
<evidence type="ECO:0000313" key="8">
    <source>
        <dbReference type="Proteomes" id="UP000274922"/>
    </source>
</evidence>
<keyword evidence="2 4" id="KW-0863">Zinc-finger</keyword>
<accession>A0A4P9X003</accession>
<name>A0A4P9X003_9FUNG</name>
<keyword evidence="3" id="KW-0862">Zinc</keyword>
<dbReference type="EMBL" id="ML014324">
    <property type="protein sequence ID" value="RKO99061.1"/>
    <property type="molecule type" value="Genomic_DNA"/>
</dbReference>
<evidence type="ECO:0000256" key="5">
    <source>
        <dbReference type="SAM" id="MobiDB-lite"/>
    </source>
</evidence>
<feature type="region of interest" description="Disordered" evidence="5">
    <location>
        <begin position="112"/>
        <end position="133"/>
    </location>
</feature>
<reference evidence="8" key="1">
    <citation type="journal article" date="2018" name="Nat. Microbiol.">
        <title>Leveraging single-cell genomics to expand the fungal tree of life.</title>
        <authorList>
            <person name="Ahrendt S.R."/>
            <person name="Quandt C.A."/>
            <person name="Ciobanu D."/>
            <person name="Clum A."/>
            <person name="Salamov A."/>
            <person name="Andreopoulos B."/>
            <person name="Cheng J.F."/>
            <person name="Woyke T."/>
            <person name="Pelin A."/>
            <person name="Henrissat B."/>
            <person name="Reynolds N.K."/>
            <person name="Benny G.L."/>
            <person name="Smith M.E."/>
            <person name="James T.Y."/>
            <person name="Grigoriev I.V."/>
        </authorList>
    </citation>
    <scope>NUCLEOTIDE SEQUENCE [LARGE SCALE GENOMIC DNA]</scope>
    <source>
        <strain evidence="8">ATCC 52028</strain>
    </source>
</reference>
<feature type="compositionally biased region" description="Basic and acidic residues" evidence="5">
    <location>
        <begin position="67"/>
        <end position="77"/>
    </location>
</feature>
<dbReference type="PROSITE" id="PS51999">
    <property type="entry name" value="ZF_GRF"/>
    <property type="match status" value="1"/>
</dbReference>
<keyword evidence="1" id="KW-0479">Metal-binding</keyword>